<name>A0A2U3DYS0_PURLI</name>
<reference evidence="2" key="3">
    <citation type="submission" date="2023-11" db="EMBL/GenBank/DDBJ databases">
        <authorList>
            <person name="Beijen E."/>
            <person name="Ohm R.A."/>
        </authorList>
    </citation>
    <scope>NUCLEOTIDE SEQUENCE</scope>
    <source>
        <strain evidence="2">CBS 150709</strain>
    </source>
</reference>
<dbReference type="EMBL" id="LCWV01000019">
    <property type="protein sequence ID" value="PWI67366.1"/>
    <property type="molecule type" value="Genomic_DNA"/>
</dbReference>
<keyword evidence="5" id="KW-1185">Reference proteome</keyword>
<evidence type="ECO:0000313" key="3">
    <source>
        <dbReference type="EMBL" id="PWI67366.1"/>
    </source>
</evidence>
<sequence>MMMAADFSLSQLGWSGRGQWAPWDGTVDWVQWVPSIPGWTLYDAWSACPGGTPGLGTDTTCLQCNGTDGIRPRHEVLASQGSPASPGEVGGPQLQLQLMLQGWSNRWSGVTCGSSCRGVRQRRVAGCSRFMSLVAAVSRAPPCCRLPGIMYFRRQHRLRNLIDELPGRHVRFQCGRVPAWWGRIVFSHCVAATGRGHTTSRLAVDDCSSLPEQVLLHSESERLHDKPVRFFVCLDMRKHGVYRGRLHTSIGFALAPSVWPGLAAQAHGPLMAHTEARPCPLLAPGPLAKGAHTAASFGRSQLVLADGRRHKTQYEHGSAHTGWRHRYPPVPGATTPPCSLRRRPACFRPGLFCPPRRRGSLSQSEKKKSLAPACASFGSIHPSTSALLSHPHFPHSFRSVLPPVSSFLPVRHDAALTSIPGISFASASRCCRCRPHPSLSLTTLPSSRTAAAAFFCSPQSANRREFSARASDVGPKLPTLLRLDGSGLAGDEKKPATNACARPILSHPPRDPKGAKQVTLIRKACSRDHDSLPRVGRALRFR</sequence>
<accession>A0A2U3DYS0</accession>
<evidence type="ECO:0000313" key="4">
    <source>
        <dbReference type="Proteomes" id="UP000245956"/>
    </source>
</evidence>
<reference evidence="3" key="1">
    <citation type="submission" date="2015-05" db="EMBL/GenBank/DDBJ databases">
        <authorList>
            <person name="Wang D.B."/>
            <person name="Wang M."/>
        </authorList>
    </citation>
    <scope>NUCLEOTIDE SEQUENCE</scope>
    <source>
        <strain evidence="3">36-1</strain>
    </source>
</reference>
<reference evidence="3 4" key="2">
    <citation type="journal article" date="2016" name="Front. Microbiol.">
        <title>Genome and transcriptome sequences reveal the specific parasitism of the nematophagous Purpureocillium lilacinum 36-1.</title>
        <authorList>
            <person name="Xie J."/>
            <person name="Li S."/>
            <person name="Mo C."/>
            <person name="Xiao X."/>
            <person name="Peng D."/>
            <person name="Wang G."/>
            <person name="Xiao Y."/>
        </authorList>
    </citation>
    <scope>NUCLEOTIDE SEQUENCE [LARGE SCALE GENOMIC DNA]</scope>
    <source>
        <strain evidence="3 4">36-1</strain>
    </source>
</reference>
<gene>
    <name evidence="3" type="ORF">PCL_03134</name>
    <name evidence="2" type="ORF">Purlil1_575</name>
</gene>
<evidence type="ECO:0000256" key="1">
    <source>
        <dbReference type="SAM" id="MobiDB-lite"/>
    </source>
</evidence>
<feature type="region of interest" description="Disordered" evidence="1">
    <location>
        <begin position="309"/>
        <end position="328"/>
    </location>
</feature>
<dbReference type="Proteomes" id="UP000245956">
    <property type="component" value="Unassembled WGS sequence"/>
</dbReference>
<protein>
    <submittedName>
        <fullName evidence="3">Uncharacterized protein</fullName>
    </submittedName>
</protein>
<organism evidence="3 4">
    <name type="scientific">Purpureocillium lilacinum</name>
    <name type="common">Paecilomyces lilacinus</name>
    <dbReference type="NCBI Taxonomy" id="33203"/>
    <lineage>
        <taxon>Eukaryota</taxon>
        <taxon>Fungi</taxon>
        <taxon>Dikarya</taxon>
        <taxon>Ascomycota</taxon>
        <taxon>Pezizomycotina</taxon>
        <taxon>Sordariomycetes</taxon>
        <taxon>Hypocreomycetidae</taxon>
        <taxon>Hypocreales</taxon>
        <taxon>Ophiocordycipitaceae</taxon>
        <taxon>Purpureocillium</taxon>
    </lineage>
</organism>
<dbReference type="Proteomes" id="UP001287286">
    <property type="component" value="Unassembled WGS sequence"/>
</dbReference>
<proteinExistence type="predicted"/>
<dbReference type="EMBL" id="JAWRVI010000002">
    <property type="protein sequence ID" value="KAK4094879.1"/>
    <property type="molecule type" value="Genomic_DNA"/>
</dbReference>
<comment type="caution">
    <text evidence="3">The sequence shown here is derived from an EMBL/GenBank/DDBJ whole genome shotgun (WGS) entry which is preliminary data.</text>
</comment>
<evidence type="ECO:0000313" key="2">
    <source>
        <dbReference type="EMBL" id="KAK4094879.1"/>
    </source>
</evidence>
<reference evidence="2 5" key="4">
    <citation type="journal article" date="2024" name="Microbiol. Resour. Announc.">
        <title>Genome annotations for the ascomycete fungi Trichoderma harzianum, Trichoderma aggressivum, and Purpureocillium lilacinum.</title>
        <authorList>
            <person name="Beijen E.P.W."/>
            <person name="Ohm R.A."/>
        </authorList>
    </citation>
    <scope>NUCLEOTIDE SEQUENCE [LARGE SCALE GENOMIC DNA]</scope>
    <source>
        <strain evidence="2 5">CBS 150709</strain>
    </source>
</reference>
<dbReference type="AlphaFoldDB" id="A0A2U3DYS0"/>
<evidence type="ECO:0000313" key="5">
    <source>
        <dbReference type="Proteomes" id="UP001287286"/>
    </source>
</evidence>